<name>A0ABT7BXF2_9CYAN</name>
<keyword evidence="3" id="KW-1185">Reference proteome</keyword>
<dbReference type="EMBL" id="JAQOSQ010000010">
    <property type="protein sequence ID" value="MDJ1183869.1"/>
    <property type="molecule type" value="Genomic_DNA"/>
</dbReference>
<feature type="region of interest" description="Disordered" evidence="1">
    <location>
        <begin position="76"/>
        <end position="102"/>
    </location>
</feature>
<reference evidence="2 3" key="1">
    <citation type="submission" date="2023-01" db="EMBL/GenBank/DDBJ databases">
        <title>Novel diversity within Roseofilum (Cyanobacteria; Desertifilaceae) from marine benthic mats with descriptions of four novel species.</title>
        <authorList>
            <person name="Wang Y."/>
            <person name="Berthold D.E."/>
            <person name="Hu J."/>
            <person name="Lefler F.W."/>
            <person name="Laughinghouse H.D. IV."/>
        </authorList>
    </citation>
    <scope>NUCLEOTIDE SEQUENCE [LARGE SCALE GENOMIC DNA]</scope>
    <source>
        <strain evidence="2 3">BLCC-M143</strain>
    </source>
</reference>
<dbReference type="PANTHER" id="PTHR13192">
    <property type="entry name" value="MY011 PROTEIN"/>
    <property type="match status" value="1"/>
</dbReference>
<organism evidence="2 3">
    <name type="scientific">Roseofilum casamattae BLCC-M143</name>
    <dbReference type="NCBI Taxonomy" id="3022442"/>
    <lineage>
        <taxon>Bacteria</taxon>
        <taxon>Bacillati</taxon>
        <taxon>Cyanobacteriota</taxon>
        <taxon>Cyanophyceae</taxon>
        <taxon>Desertifilales</taxon>
        <taxon>Desertifilaceae</taxon>
        <taxon>Roseofilum</taxon>
        <taxon>Roseofilum casamattae</taxon>
    </lineage>
</organism>
<feature type="compositionally biased region" description="Polar residues" evidence="1">
    <location>
        <begin position="93"/>
        <end position="102"/>
    </location>
</feature>
<dbReference type="RefSeq" id="WP_283758521.1">
    <property type="nucleotide sequence ID" value="NZ_JAQOSQ010000010.1"/>
</dbReference>
<evidence type="ECO:0000256" key="1">
    <source>
        <dbReference type="SAM" id="MobiDB-lite"/>
    </source>
</evidence>
<gene>
    <name evidence="2" type="ORF">PMH09_11795</name>
</gene>
<sequence>MTMEISIHPPHDYLQQNLSELMPSCPTENVWTIIVLQQANLPLTEDLPGVPEEKDRLRDKFIGFVEAIGDRLQHLSDGQNPFTDGFDPRTGTPLHSTPGSLTHSDVTAVRTALGYDLIPGECAAISHPRWGTAVYPSVILSTAERENIERAIATLS</sequence>
<comment type="caution">
    <text evidence="2">The sequence shown here is derived from an EMBL/GenBank/DDBJ whole genome shotgun (WGS) entry which is preliminary data.</text>
</comment>
<dbReference type="Pfam" id="PF10229">
    <property type="entry name" value="MMADHC"/>
    <property type="match status" value="1"/>
</dbReference>
<protein>
    <submittedName>
        <fullName evidence="2">Methylmalonic aciduria and homocystinuria type D protein</fullName>
    </submittedName>
</protein>
<evidence type="ECO:0000313" key="2">
    <source>
        <dbReference type="EMBL" id="MDJ1183869.1"/>
    </source>
</evidence>
<accession>A0ABT7BXF2</accession>
<proteinExistence type="predicted"/>
<dbReference type="InterPro" id="IPR019362">
    <property type="entry name" value="MMADHC"/>
</dbReference>
<dbReference type="PANTHER" id="PTHR13192:SF3">
    <property type="entry name" value="COBALAMIN TRAFFICKING PROTEIN CBLD"/>
    <property type="match status" value="1"/>
</dbReference>
<dbReference type="Proteomes" id="UP001232992">
    <property type="component" value="Unassembled WGS sequence"/>
</dbReference>
<evidence type="ECO:0000313" key="3">
    <source>
        <dbReference type="Proteomes" id="UP001232992"/>
    </source>
</evidence>